<dbReference type="Proteomes" id="UP000187251">
    <property type="component" value="Unassembled WGS sequence"/>
</dbReference>
<accession>A0A1R1JT08</accession>
<dbReference type="Pfam" id="PF03401">
    <property type="entry name" value="TctC"/>
    <property type="match status" value="1"/>
</dbReference>
<dbReference type="InterPro" id="IPR042100">
    <property type="entry name" value="Bug_dom1"/>
</dbReference>
<dbReference type="SUPFAM" id="SSF53850">
    <property type="entry name" value="Periplasmic binding protein-like II"/>
    <property type="match status" value="1"/>
</dbReference>
<protein>
    <submittedName>
        <fullName evidence="3">ABC transporter substrate-binding protein</fullName>
    </submittedName>
</protein>
<organism evidence="3 4">
    <name type="scientific">Alcaligenes xylosoxydans xylosoxydans</name>
    <name type="common">Achromobacter xylosoxidans</name>
    <dbReference type="NCBI Taxonomy" id="85698"/>
    <lineage>
        <taxon>Bacteria</taxon>
        <taxon>Pseudomonadati</taxon>
        <taxon>Pseudomonadota</taxon>
        <taxon>Betaproteobacteria</taxon>
        <taxon>Burkholderiales</taxon>
        <taxon>Alcaligenaceae</taxon>
        <taxon>Achromobacter</taxon>
    </lineage>
</organism>
<evidence type="ECO:0000313" key="3">
    <source>
        <dbReference type="EMBL" id="OMG86444.1"/>
    </source>
</evidence>
<dbReference type="Gene3D" id="3.40.190.10">
    <property type="entry name" value="Periplasmic binding protein-like II"/>
    <property type="match status" value="1"/>
</dbReference>
<dbReference type="InterPro" id="IPR005064">
    <property type="entry name" value="BUG"/>
</dbReference>
<dbReference type="Gene3D" id="3.40.190.150">
    <property type="entry name" value="Bordetella uptake gene, domain 1"/>
    <property type="match status" value="1"/>
</dbReference>
<dbReference type="OrthoDB" id="8629764at2"/>
<comment type="caution">
    <text evidence="3">The sequence shown here is derived from an EMBL/GenBank/DDBJ whole genome shotgun (WGS) entry which is preliminary data.</text>
</comment>
<dbReference type="PANTHER" id="PTHR42928">
    <property type="entry name" value="TRICARBOXYLATE-BINDING PROTEIN"/>
    <property type="match status" value="1"/>
</dbReference>
<dbReference type="AlphaFoldDB" id="A0A1R1JT08"/>
<name>A0A1R1JT08_ALCXX</name>
<dbReference type="CDD" id="cd07012">
    <property type="entry name" value="PBP2_Bug_TTT"/>
    <property type="match status" value="1"/>
</dbReference>
<dbReference type="RefSeq" id="WP_020928643.1">
    <property type="nucleotide sequence ID" value="NZ_AP028040.1"/>
</dbReference>
<reference evidence="3 4" key="1">
    <citation type="submission" date="2016-09" db="EMBL/GenBank/DDBJ databases">
        <title>Phylogenomics of Achromobacter.</title>
        <authorList>
            <person name="Jeukens J."/>
            <person name="Freschi L."/>
            <person name="Vincent A.T."/>
            <person name="Emond-Rheault J.-G."/>
            <person name="Kukavica-Ibrulj I."/>
            <person name="Charette S.J."/>
            <person name="Levesque R.C."/>
        </authorList>
    </citation>
    <scope>NUCLEOTIDE SEQUENCE [LARGE SCALE GENOMIC DNA]</scope>
    <source>
        <strain evidence="3 4">AUS488</strain>
    </source>
</reference>
<dbReference type="PANTHER" id="PTHR42928:SF5">
    <property type="entry name" value="BLR1237 PROTEIN"/>
    <property type="match status" value="1"/>
</dbReference>
<sequence>MKKTFLATLGAGLIALGANASAQDYPTRAISMVVPYAAGGSTDGLARIVAQAMGENLGQTVVVENLGGGGTMIGNQRVTRAAPDGYTITFGNMGSLAIAPSLYPKSKFDPRRDMSAVGLVATVPMVLSVSKKSGIATLPEFVARLKKNGADVNFGNAGSGSTSHIAAAYFMHVTHTQGMQIPYRGAGPAIADLMAGTVDAVIDQTVTMIPIHEGKRVTALAVASAARLPQIPDVPTFAEAGVPDFNMSVWNGIAAPAGTPPAVVARLEQALAAALKSPGVRESLDKLAAQAPAEQEQGAAAFQALIARDVPRFADLIKQANITVN</sequence>
<dbReference type="PIRSF" id="PIRSF017082">
    <property type="entry name" value="YflP"/>
    <property type="match status" value="1"/>
</dbReference>
<gene>
    <name evidence="3" type="ORF">BIZ92_26715</name>
</gene>
<proteinExistence type="inferred from homology"/>
<evidence type="ECO:0000256" key="2">
    <source>
        <dbReference type="SAM" id="SignalP"/>
    </source>
</evidence>
<feature type="signal peptide" evidence="2">
    <location>
        <begin position="1"/>
        <end position="22"/>
    </location>
</feature>
<dbReference type="EMBL" id="MJMN01000015">
    <property type="protein sequence ID" value="OMG86444.1"/>
    <property type="molecule type" value="Genomic_DNA"/>
</dbReference>
<feature type="chain" id="PRO_5010268991" evidence="2">
    <location>
        <begin position="23"/>
        <end position="325"/>
    </location>
</feature>
<evidence type="ECO:0000313" key="4">
    <source>
        <dbReference type="Proteomes" id="UP000187251"/>
    </source>
</evidence>
<keyword evidence="2" id="KW-0732">Signal</keyword>
<comment type="similarity">
    <text evidence="1">Belongs to the UPF0065 (bug) family.</text>
</comment>
<evidence type="ECO:0000256" key="1">
    <source>
        <dbReference type="ARBA" id="ARBA00006987"/>
    </source>
</evidence>